<name>A0ABP8G2C8_9BACT</name>
<accession>A0ABP8G2C8</accession>
<organism evidence="7 8">
    <name type="scientific">Compostibacter hankyongensis</name>
    <dbReference type="NCBI Taxonomy" id="1007089"/>
    <lineage>
        <taxon>Bacteria</taxon>
        <taxon>Pseudomonadati</taxon>
        <taxon>Bacteroidota</taxon>
        <taxon>Chitinophagia</taxon>
        <taxon>Chitinophagales</taxon>
        <taxon>Chitinophagaceae</taxon>
        <taxon>Compostibacter</taxon>
    </lineage>
</organism>
<comment type="caution">
    <text evidence="7">The sequence shown here is derived from an EMBL/GenBank/DDBJ whole genome shotgun (WGS) entry which is preliminary data.</text>
</comment>
<proteinExistence type="inferred from homology"/>
<feature type="transmembrane region" description="Helical" evidence="6">
    <location>
        <begin position="102"/>
        <end position="126"/>
    </location>
</feature>
<comment type="similarity">
    <text evidence="2">Belongs to the UPF0382 family.</text>
</comment>
<dbReference type="RefSeq" id="WP_344980277.1">
    <property type="nucleotide sequence ID" value="NZ_BAABFN010000007.1"/>
</dbReference>
<evidence type="ECO:0000313" key="7">
    <source>
        <dbReference type="EMBL" id="GAA4315832.1"/>
    </source>
</evidence>
<protein>
    <recommendedName>
        <fullName evidence="9">DUF423 domain-containing protein</fullName>
    </recommendedName>
</protein>
<dbReference type="InterPro" id="IPR006696">
    <property type="entry name" value="DUF423"/>
</dbReference>
<keyword evidence="8" id="KW-1185">Reference proteome</keyword>
<sequence>MHRTYLIIAALLGALSVITGAFGAHGVKSLVTPDVLEIYETGVRYQFYHVFALLAVGILYRWYPGKAMSWAGILFIAGVVLFSGSLYLITLMKAGGKSVPTGIGLLTPLGGLLLTGGWAALLLAFLKASQG</sequence>
<feature type="transmembrane region" description="Helical" evidence="6">
    <location>
        <begin position="70"/>
        <end position="90"/>
    </location>
</feature>
<evidence type="ECO:0000256" key="3">
    <source>
        <dbReference type="ARBA" id="ARBA00022692"/>
    </source>
</evidence>
<evidence type="ECO:0000256" key="6">
    <source>
        <dbReference type="SAM" id="Phobius"/>
    </source>
</evidence>
<dbReference type="Pfam" id="PF04241">
    <property type="entry name" value="DUF423"/>
    <property type="match status" value="1"/>
</dbReference>
<keyword evidence="5 6" id="KW-0472">Membrane</keyword>
<evidence type="ECO:0000256" key="1">
    <source>
        <dbReference type="ARBA" id="ARBA00004141"/>
    </source>
</evidence>
<evidence type="ECO:0000256" key="4">
    <source>
        <dbReference type="ARBA" id="ARBA00022989"/>
    </source>
</evidence>
<feature type="transmembrane region" description="Helical" evidence="6">
    <location>
        <begin position="47"/>
        <end position="63"/>
    </location>
</feature>
<evidence type="ECO:0000313" key="8">
    <source>
        <dbReference type="Proteomes" id="UP001501207"/>
    </source>
</evidence>
<evidence type="ECO:0008006" key="9">
    <source>
        <dbReference type="Google" id="ProtNLM"/>
    </source>
</evidence>
<evidence type="ECO:0000256" key="5">
    <source>
        <dbReference type="ARBA" id="ARBA00023136"/>
    </source>
</evidence>
<reference evidence="8" key="1">
    <citation type="journal article" date="2019" name="Int. J. Syst. Evol. Microbiol.">
        <title>The Global Catalogue of Microorganisms (GCM) 10K type strain sequencing project: providing services to taxonomists for standard genome sequencing and annotation.</title>
        <authorList>
            <consortium name="The Broad Institute Genomics Platform"/>
            <consortium name="The Broad Institute Genome Sequencing Center for Infectious Disease"/>
            <person name="Wu L."/>
            <person name="Ma J."/>
        </authorList>
    </citation>
    <scope>NUCLEOTIDE SEQUENCE [LARGE SCALE GENOMIC DNA]</scope>
    <source>
        <strain evidence="8">JCM 17664</strain>
    </source>
</reference>
<keyword evidence="3 6" id="KW-0812">Transmembrane</keyword>
<dbReference type="PANTHER" id="PTHR43461:SF1">
    <property type="entry name" value="TRANSMEMBRANE PROTEIN 256"/>
    <property type="match status" value="1"/>
</dbReference>
<dbReference type="Proteomes" id="UP001501207">
    <property type="component" value="Unassembled WGS sequence"/>
</dbReference>
<gene>
    <name evidence="7" type="ORF">GCM10023143_27420</name>
</gene>
<comment type="subcellular location">
    <subcellularLocation>
        <location evidence="1">Membrane</location>
        <topology evidence="1">Multi-pass membrane protein</topology>
    </subcellularLocation>
</comment>
<keyword evidence="4 6" id="KW-1133">Transmembrane helix</keyword>
<dbReference type="PANTHER" id="PTHR43461">
    <property type="entry name" value="TRANSMEMBRANE PROTEIN 256"/>
    <property type="match status" value="1"/>
</dbReference>
<evidence type="ECO:0000256" key="2">
    <source>
        <dbReference type="ARBA" id="ARBA00009694"/>
    </source>
</evidence>
<dbReference type="EMBL" id="BAABFN010000007">
    <property type="protein sequence ID" value="GAA4315832.1"/>
    <property type="molecule type" value="Genomic_DNA"/>
</dbReference>